<dbReference type="InterPro" id="IPR009784">
    <property type="entry name" value="DUF1349"/>
</dbReference>
<evidence type="ECO:0000313" key="2">
    <source>
        <dbReference type="Proteomes" id="UP001196870"/>
    </source>
</evidence>
<accession>A0ABS5F3P7</accession>
<dbReference type="PANTHER" id="PTHR35332">
    <property type="entry name" value="REGULATION OF ENOLASE PROTEIN 1"/>
    <property type="match status" value="1"/>
</dbReference>
<organism evidence="1 2">
    <name type="scientific">Plastoroseomonas hellenica</name>
    <dbReference type="NCBI Taxonomy" id="2687306"/>
    <lineage>
        <taxon>Bacteria</taxon>
        <taxon>Pseudomonadati</taxon>
        <taxon>Pseudomonadota</taxon>
        <taxon>Alphaproteobacteria</taxon>
        <taxon>Acetobacterales</taxon>
        <taxon>Acetobacteraceae</taxon>
        <taxon>Plastoroseomonas</taxon>
    </lineage>
</organism>
<dbReference type="RefSeq" id="WP_211854976.1">
    <property type="nucleotide sequence ID" value="NZ_JAAGBB010000031.1"/>
</dbReference>
<evidence type="ECO:0000313" key="1">
    <source>
        <dbReference type="EMBL" id="MBR0667199.1"/>
    </source>
</evidence>
<name>A0ABS5F3P7_9PROT</name>
<dbReference type="InterPro" id="IPR015987">
    <property type="entry name" value="UCP022704"/>
</dbReference>
<dbReference type="Gene3D" id="2.60.120.200">
    <property type="match status" value="1"/>
</dbReference>
<gene>
    <name evidence="1" type="ORF">GXW71_22765</name>
</gene>
<dbReference type="InterPro" id="IPR013320">
    <property type="entry name" value="ConA-like_dom_sf"/>
</dbReference>
<sequence length="191" mass="21302">MKNGTWLNEPTSWSLQDNGYLEMVTDQGTDFWQETLYGFKRDNGHFLGVTTADAFTAQLRIRGEYTKLYDQAGIMVRVDETRWVKAGVELSDGRAMLSSVLTNGQSDWATSPYENDHRDFWMRATVARGVLRLQVSADGKLWPLVRLAPFPVATSYLVGPMACTPQRSGLSVGFSDFSLGAPLGKELHDLS</sequence>
<keyword evidence="2" id="KW-1185">Reference proteome</keyword>
<dbReference type="Proteomes" id="UP001196870">
    <property type="component" value="Unassembled WGS sequence"/>
</dbReference>
<reference evidence="2" key="1">
    <citation type="journal article" date="2021" name="Syst. Appl. Microbiol.">
        <title>Roseomonas hellenica sp. nov., isolated from roots of wild-growing Alkanna tinctoria.</title>
        <authorList>
            <person name="Rat A."/>
            <person name="Naranjo H.D."/>
            <person name="Lebbe L."/>
            <person name="Cnockaert M."/>
            <person name="Krigas N."/>
            <person name="Grigoriadou K."/>
            <person name="Maloupa E."/>
            <person name="Willems A."/>
        </authorList>
    </citation>
    <scope>NUCLEOTIDE SEQUENCE [LARGE SCALE GENOMIC DNA]</scope>
    <source>
        <strain evidence="2">LMG 31523</strain>
    </source>
</reference>
<dbReference type="Pfam" id="PF07081">
    <property type="entry name" value="DUF1349"/>
    <property type="match status" value="1"/>
</dbReference>
<comment type="caution">
    <text evidence="1">The sequence shown here is derived from an EMBL/GenBank/DDBJ whole genome shotgun (WGS) entry which is preliminary data.</text>
</comment>
<dbReference type="EMBL" id="JAAGBB010000031">
    <property type="protein sequence ID" value="MBR0667199.1"/>
    <property type="molecule type" value="Genomic_DNA"/>
</dbReference>
<dbReference type="PANTHER" id="PTHR35332:SF2">
    <property type="entry name" value="REGULATION OF ENOLASE PROTEIN 1"/>
    <property type="match status" value="1"/>
</dbReference>
<dbReference type="SUPFAM" id="SSF49899">
    <property type="entry name" value="Concanavalin A-like lectins/glucanases"/>
    <property type="match status" value="1"/>
</dbReference>
<dbReference type="PIRSF" id="PIRSF022704">
    <property type="entry name" value="UCP022704"/>
    <property type="match status" value="1"/>
</dbReference>
<proteinExistence type="predicted"/>
<protein>
    <submittedName>
        <fullName evidence="1">DUF1349 domain-containing protein</fullName>
    </submittedName>
</protein>